<evidence type="ECO:0000313" key="2">
    <source>
        <dbReference type="Proteomes" id="UP000008370"/>
    </source>
</evidence>
<dbReference type="HOGENOM" id="CLU_1644304_0_0_1"/>
<gene>
    <name evidence="1" type="ORF">PHACADRAFT_210521</name>
</gene>
<keyword evidence="2" id="KW-1185">Reference proteome</keyword>
<dbReference type="AlphaFoldDB" id="K5W702"/>
<dbReference type="KEGG" id="pco:PHACADRAFT_210521"/>
<evidence type="ECO:0000313" key="1">
    <source>
        <dbReference type="EMBL" id="EKM54739.1"/>
    </source>
</evidence>
<protein>
    <submittedName>
        <fullName evidence="1">Uncharacterized protein</fullName>
    </submittedName>
</protein>
<dbReference type="Proteomes" id="UP000008370">
    <property type="component" value="Unassembled WGS sequence"/>
</dbReference>
<dbReference type="InParanoid" id="K5W702"/>
<name>K5W702_PHACS</name>
<reference evidence="1 2" key="1">
    <citation type="journal article" date="2012" name="BMC Genomics">
        <title>Comparative genomics of the white-rot fungi, Phanerochaete carnosa and P. chrysosporium, to elucidate the genetic basis of the distinct wood types they colonize.</title>
        <authorList>
            <person name="Suzuki H."/>
            <person name="MacDonald J."/>
            <person name="Syed K."/>
            <person name="Salamov A."/>
            <person name="Hori C."/>
            <person name="Aerts A."/>
            <person name="Henrissat B."/>
            <person name="Wiebenga A."/>
            <person name="vanKuyk P.A."/>
            <person name="Barry K."/>
            <person name="Lindquist E."/>
            <person name="LaButti K."/>
            <person name="Lapidus A."/>
            <person name="Lucas S."/>
            <person name="Coutinho P."/>
            <person name="Gong Y."/>
            <person name="Samejima M."/>
            <person name="Mahadevan R."/>
            <person name="Abou-Zaid M."/>
            <person name="de Vries R.P."/>
            <person name="Igarashi K."/>
            <person name="Yadav J.S."/>
            <person name="Grigoriev I.V."/>
            <person name="Master E.R."/>
        </authorList>
    </citation>
    <scope>NUCLEOTIDE SEQUENCE [LARGE SCALE GENOMIC DNA]</scope>
    <source>
        <strain evidence="1 2">HHB-10118-sp</strain>
    </source>
</reference>
<sequence>MHISLPFRSAPSAEFVYPHLDSLQHVWKRVYEHVMGRGDTYKREAFNGMHDESRIIDPEIYADLRVSHDTLSFERDSLMETLDDPTNISAELVSEAYAYKCKAKLLHKDVLKALEAAERKPTPMSSPPNTLRLFKFPDESATSVTDSSLYGYDIDLVKPRL</sequence>
<dbReference type="GeneID" id="18912976"/>
<dbReference type="OrthoDB" id="10334235at2759"/>
<dbReference type="RefSeq" id="XP_007397420.1">
    <property type="nucleotide sequence ID" value="XM_007397358.1"/>
</dbReference>
<accession>K5W702</accession>
<organism evidence="1 2">
    <name type="scientific">Phanerochaete carnosa (strain HHB-10118-sp)</name>
    <name type="common">White-rot fungus</name>
    <name type="synonym">Peniophora carnosa</name>
    <dbReference type="NCBI Taxonomy" id="650164"/>
    <lineage>
        <taxon>Eukaryota</taxon>
        <taxon>Fungi</taxon>
        <taxon>Dikarya</taxon>
        <taxon>Basidiomycota</taxon>
        <taxon>Agaricomycotina</taxon>
        <taxon>Agaricomycetes</taxon>
        <taxon>Polyporales</taxon>
        <taxon>Phanerochaetaceae</taxon>
        <taxon>Phanerochaete</taxon>
    </lineage>
</organism>
<dbReference type="EMBL" id="JH930473">
    <property type="protein sequence ID" value="EKM54739.1"/>
    <property type="molecule type" value="Genomic_DNA"/>
</dbReference>
<proteinExistence type="predicted"/>